<feature type="domain" description="SbsA Ig-like" evidence="2">
    <location>
        <begin position="243"/>
        <end position="348"/>
    </location>
</feature>
<dbReference type="InterPro" id="IPR044016">
    <property type="entry name" value="Big_13"/>
</dbReference>
<keyword evidence="7" id="KW-1185">Reference proteome</keyword>
<comment type="caution">
    <text evidence="6">The sequence shown here is derived from an EMBL/GenBank/DDBJ whole genome shotgun (WGS) entry which is preliminary data.</text>
</comment>
<feature type="domain" description="DUF4214" evidence="3">
    <location>
        <begin position="2"/>
        <end position="53"/>
    </location>
</feature>
<evidence type="ECO:0000313" key="7">
    <source>
        <dbReference type="Proteomes" id="UP001198701"/>
    </source>
</evidence>
<evidence type="ECO:0000259" key="5">
    <source>
        <dbReference type="Pfam" id="PF19078"/>
    </source>
</evidence>
<dbReference type="Gene3D" id="1.10.3130.20">
    <property type="entry name" value="Phycobilisome linker domain"/>
    <property type="match status" value="1"/>
</dbReference>
<evidence type="ECO:0000259" key="2">
    <source>
        <dbReference type="Pfam" id="PF13205"/>
    </source>
</evidence>
<feature type="domain" description="SbsA Ig-like" evidence="2">
    <location>
        <begin position="589"/>
        <end position="673"/>
    </location>
</feature>
<feature type="domain" description="DUF4214" evidence="3">
    <location>
        <begin position="92"/>
        <end position="160"/>
    </location>
</feature>
<dbReference type="Pfam" id="PF13205">
    <property type="entry name" value="Big_5"/>
    <property type="match status" value="2"/>
</dbReference>
<reference evidence="6 7" key="1">
    <citation type="submission" date="2021-11" db="EMBL/GenBank/DDBJ databases">
        <authorList>
            <person name="Huq M.A."/>
        </authorList>
    </citation>
    <scope>NUCLEOTIDE SEQUENCE [LARGE SCALE GENOMIC DNA]</scope>
    <source>
        <strain evidence="6 7">MAHUQ-52</strain>
    </source>
</reference>
<evidence type="ECO:0000313" key="6">
    <source>
        <dbReference type="EMBL" id="MCC6070148.1"/>
    </source>
</evidence>
<dbReference type="Gene3D" id="2.60.40.10">
    <property type="entry name" value="Immunoglobulins"/>
    <property type="match status" value="2"/>
</dbReference>
<proteinExistence type="predicted"/>
<dbReference type="InterPro" id="IPR013783">
    <property type="entry name" value="Ig-like_fold"/>
</dbReference>
<evidence type="ECO:0000259" key="3">
    <source>
        <dbReference type="Pfam" id="PF13946"/>
    </source>
</evidence>
<accession>A0ABS8IPM9</accession>
<dbReference type="InterPro" id="IPR044048">
    <property type="entry name" value="Big_12"/>
</dbReference>
<dbReference type="InterPro" id="IPR025282">
    <property type="entry name" value="DUF4214"/>
</dbReference>
<feature type="domain" description="Bacterial Ig-like" evidence="4">
    <location>
        <begin position="686"/>
        <end position="784"/>
    </location>
</feature>
<evidence type="ECO:0000259" key="4">
    <source>
        <dbReference type="Pfam" id="PF19077"/>
    </source>
</evidence>
<dbReference type="InterPro" id="IPR038255">
    <property type="entry name" value="PBS_linker_sf"/>
</dbReference>
<protein>
    <submittedName>
        <fullName evidence="6">DUF4214 domain-containing protein</fullName>
    </submittedName>
</protein>
<evidence type="ECO:0000256" key="1">
    <source>
        <dbReference type="ARBA" id="ARBA00022729"/>
    </source>
</evidence>
<feature type="domain" description="Bacterial Ig-like" evidence="5">
    <location>
        <begin position="370"/>
        <end position="471"/>
    </location>
</feature>
<dbReference type="Pfam" id="PF19077">
    <property type="entry name" value="Big_13"/>
    <property type="match status" value="2"/>
</dbReference>
<dbReference type="Proteomes" id="UP001198701">
    <property type="component" value="Unassembled WGS sequence"/>
</dbReference>
<dbReference type="Gene3D" id="2.60.40.1220">
    <property type="match status" value="1"/>
</dbReference>
<organism evidence="6 7">
    <name type="scientific">Massilia agrisoli</name>
    <dbReference type="NCBI Taxonomy" id="2892444"/>
    <lineage>
        <taxon>Bacteria</taxon>
        <taxon>Pseudomonadati</taxon>
        <taxon>Pseudomonadota</taxon>
        <taxon>Betaproteobacteria</taxon>
        <taxon>Burkholderiales</taxon>
        <taxon>Oxalobacteraceae</taxon>
        <taxon>Telluria group</taxon>
        <taxon>Massilia</taxon>
    </lineage>
</organism>
<keyword evidence="1" id="KW-0732">Signal</keyword>
<gene>
    <name evidence="6" type="ORF">LMJ30_04130</name>
</gene>
<dbReference type="InterPro" id="IPR014755">
    <property type="entry name" value="Cu-Rt/internalin_Ig-like"/>
</dbReference>
<sequence>MSTPAFVEQLYLTFLGRPADDAGRAFWSQAIDAGVLSAAEATLHFVESAEFADAVAPLARLYYSAFDRIPDAAGLSFWLQQLQAGTPLDAIAAAFVMTPEFAEVYGAARNADFIDLIYQNALGRAPDASGKAYWVEQLAQGLASRADVLAAIAASGEMAAATGGAVKVIAQYHGITGSAPTQQQIDSALQLEEPLTLINQLFASSRYTGAPVPHPFVTDTVKTSAGGGGTINDMSNKAPVLDFGSTTPADDTTSGVSVTPKIVLAFSQDVFAGSGVIYITDGAAQTVIDRATGQPKVRIVGATDTRAIDVRDTSHVSFDGERVTITVASALKSGVTYSILVGKGVFEGANDMPFGGISDSTVLNFTPFGDSTPPEVVSFTLDRGSFNSGHTATMTIAFSEAVEAPVASDFDIPNGSLSGFASTDGGRTWTAAFTPTASQVNDETNFITLRAGSVRDVAGNFTDRDFTSSTYTVDTLVTPVVDSKLEFNDTGISATDQLTNDPTQTLSGKFVGAPSGTTLNIVVNGVSHVVSPNADKTWAFSGGEYIEGLNTVIAYFTNPTGEHRSAERSLSFVLDTTGPGVTGLDDSIDPATPLALTFSEAMYWRDDTATITFSTASGASVTVGRENVGFSSDLKTITIDGADVLAAGTAYTMTLPGSFTDAAGNAVAGALAFATLPGPDITPPPTPSIADLVDASDTGTSAIDNITRDTLPMFEGTTGAQGDTVKLYAGAAEVGSATVGADGAWKVAPSSALAEGAHSITVRFVDAAGNVGEASPVLGIRIDTTAPTIIGTTPLENGATSGDVKLAFSEHVSFVQGSLKFAGVLGGLLSFISLDHATAWSIGASPTNAEHSVLTISPDIGLGQHTLSLEANSITDVAGNAYAEIIGTPVLTFNLTLL</sequence>
<dbReference type="Pfam" id="PF13946">
    <property type="entry name" value="DUF4214"/>
    <property type="match status" value="2"/>
</dbReference>
<dbReference type="InterPro" id="IPR032812">
    <property type="entry name" value="SbsA_Ig"/>
</dbReference>
<feature type="domain" description="Bacterial Ig-like" evidence="4">
    <location>
        <begin position="486"/>
        <end position="576"/>
    </location>
</feature>
<dbReference type="EMBL" id="JAJHPV010000006">
    <property type="protein sequence ID" value="MCC6070148.1"/>
    <property type="molecule type" value="Genomic_DNA"/>
</dbReference>
<dbReference type="Pfam" id="PF19078">
    <property type="entry name" value="Big_12"/>
    <property type="match status" value="1"/>
</dbReference>
<dbReference type="RefSeq" id="WP_229431079.1">
    <property type="nucleotide sequence ID" value="NZ_JAJHPV010000006.1"/>
</dbReference>
<name>A0ABS8IPM9_9BURK</name>